<comment type="subunit">
    <text evidence="3">Homodimer.</text>
</comment>
<evidence type="ECO:0000256" key="12">
    <source>
        <dbReference type="RuleBase" id="RU004520"/>
    </source>
</evidence>
<dbReference type="GO" id="GO:0047810">
    <property type="term" value="F:D-alanine-2-oxoglutarate aminotransferase activity"/>
    <property type="evidence" value="ECO:0007669"/>
    <property type="project" value="UniProtKB-EC"/>
</dbReference>
<evidence type="ECO:0000256" key="8">
    <source>
        <dbReference type="ARBA" id="ARBA00022898"/>
    </source>
</evidence>
<protein>
    <recommendedName>
        <fullName evidence="5 12">D-alanine aminotransferase</fullName>
        <ecNumber evidence="4 12">2.6.1.21</ecNumber>
    </recommendedName>
</protein>
<dbReference type="EC" id="2.6.1.21" evidence="4 12"/>
<comment type="catalytic activity">
    <reaction evidence="9 12">
        <text>D-alanine + 2-oxoglutarate = D-glutamate + pyruvate</text>
        <dbReference type="Rhea" id="RHEA:15869"/>
        <dbReference type="ChEBI" id="CHEBI:15361"/>
        <dbReference type="ChEBI" id="CHEBI:16810"/>
        <dbReference type="ChEBI" id="CHEBI:29986"/>
        <dbReference type="ChEBI" id="CHEBI:57416"/>
        <dbReference type="EC" id="2.6.1.21"/>
    </reaction>
</comment>
<dbReference type="SUPFAM" id="SSF56752">
    <property type="entry name" value="D-aminoacid aminotransferase-like PLP-dependent enzymes"/>
    <property type="match status" value="1"/>
</dbReference>
<keyword evidence="6" id="KW-0032">Aminotransferase</keyword>
<dbReference type="InterPro" id="IPR018300">
    <property type="entry name" value="Aminotrans_IV_CS"/>
</dbReference>
<dbReference type="GO" id="GO:0030170">
    <property type="term" value="F:pyridoxal phosphate binding"/>
    <property type="evidence" value="ECO:0007669"/>
    <property type="project" value="InterPro"/>
</dbReference>
<dbReference type="Gene3D" id="3.20.10.10">
    <property type="entry name" value="D-amino Acid Aminotransferase, subunit A, domain 2"/>
    <property type="match status" value="1"/>
</dbReference>
<evidence type="ECO:0000313" key="13">
    <source>
        <dbReference type="EMBL" id="PAF25506.1"/>
    </source>
</evidence>
<organism evidence="13 14">
    <name type="scientific">Shouchella clausii</name>
    <name type="common">Alkalihalobacillus clausii</name>
    <dbReference type="NCBI Taxonomy" id="79880"/>
    <lineage>
        <taxon>Bacteria</taxon>
        <taxon>Bacillati</taxon>
        <taxon>Bacillota</taxon>
        <taxon>Bacilli</taxon>
        <taxon>Bacillales</taxon>
        <taxon>Bacillaceae</taxon>
        <taxon>Shouchella</taxon>
    </lineage>
</organism>
<evidence type="ECO:0000256" key="3">
    <source>
        <dbReference type="ARBA" id="ARBA00011738"/>
    </source>
</evidence>
<evidence type="ECO:0000256" key="10">
    <source>
        <dbReference type="RuleBase" id="RU004106"/>
    </source>
</evidence>
<dbReference type="Gene3D" id="3.30.470.10">
    <property type="match status" value="1"/>
</dbReference>
<dbReference type="PANTHER" id="PTHR42743:SF10">
    <property type="entry name" value="D-ALANINE AMINOTRANSFERASE"/>
    <property type="match status" value="1"/>
</dbReference>
<dbReference type="Pfam" id="PF01063">
    <property type="entry name" value="Aminotran_4"/>
    <property type="match status" value="1"/>
</dbReference>
<comment type="similarity">
    <text evidence="2 10">Belongs to the class-IV pyridoxal-phosphate-dependent aminotransferase family.</text>
</comment>
<dbReference type="InterPro" id="IPR001544">
    <property type="entry name" value="Aminotrans_IV"/>
</dbReference>
<dbReference type="InterPro" id="IPR043132">
    <property type="entry name" value="BCAT-like_C"/>
</dbReference>
<evidence type="ECO:0000256" key="6">
    <source>
        <dbReference type="ARBA" id="ARBA00022576"/>
    </source>
</evidence>
<comment type="cofactor">
    <cofactor evidence="1 11">
        <name>pyridoxal 5'-phosphate</name>
        <dbReference type="ChEBI" id="CHEBI:597326"/>
    </cofactor>
</comment>
<reference evidence="13 14" key="1">
    <citation type="submission" date="2017-07" db="EMBL/GenBank/DDBJ databases">
        <title>Isolation and whole genome analysis of endospore-forming bacteria from heroin.</title>
        <authorList>
            <person name="Kalinowski J."/>
            <person name="Ahrens B."/>
            <person name="Al-Dilaimi A."/>
            <person name="Winkler A."/>
            <person name="Wibberg D."/>
            <person name="Schleenbecker U."/>
            <person name="Ruckert C."/>
            <person name="Wolfel R."/>
            <person name="Grass G."/>
        </authorList>
    </citation>
    <scope>NUCLEOTIDE SEQUENCE [LARGE SCALE GENOMIC DNA]</scope>
    <source>
        <strain evidence="13 14">7523-2</strain>
    </source>
</reference>
<sequence>MNHIIVNDSIVPETEAHVSYNDRGYHFGDGIYEVVRIYEGSYFALDAHLDRLYASAEKLDMRIPYQKETLAARLNDYKNTEKIENGSVYVQFTRGAGARNHLYTREETPVLTGFALPDKPMQASQEKGVSVYVTPDIRWLRCDIKTINLLGNVLAKRKASDHDCAEAVLYRDDAVTEGSSSNLFLVNNETLYTHPANNLILNGITRQEIISIAKNMGIDVVEEPFPKEVLAHAEEAFITSTSIEITPVHTFKGDVVATLSVGPVTRKLQQALAEHIKTQTSASV</sequence>
<dbReference type="GO" id="GO:0005829">
    <property type="term" value="C:cytosol"/>
    <property type="evidence" value="ECO:0007669"/>
    <property type="project" value="TreeGrafter"/>
</dbReference>
<gene>
    <name evidence="13" type="primary">dat</name>
    <name evidence="13" type="ORF">CHH61_13340</name>
</gene>
<dbReference type="Proteomes" id="UP000216133">
    <property type="component" value="Unassembled WGS sequence"/>
</dbReference>
<evidence type="ECO:0000256" key="1">
    <source>
        <dbReference type="ARBA" id="ARBA00001933"/>
    </source>
</evidence>
<name>A0A268S0I2_SHOCL</name>
<evidence type="ECO:0000256" key="4">
    <source>
        <dbReference type="ARBA" id="ARBA00012874"/>
    </source>
</evidence>
<dbReference type="CDD" id="cd01558">
    <property type="entry name" value="D-AAT_like"/>
    <property type="match status" value="1"/>
</dbReference>
<dbReference type="GO" id="GO:0046394">
    <property type="term" value="P:carboxylic acid biosynthetic process"/>
    <property type="evidence" value="ECO:0007669"/>
    <property type="project" value="UniProtKB-ARBA"/>
</dbReference>
<dbReference type="GO" id="GO:0008652">
    <property type="term" value="P:amino acid biosynthetic process"/>
    <property type="evidence" value="ECO:0007669"/>
    <property type="project" value="UniProtKB-ARBA"/>
</dbReference>
<keyword evidence="8 11" id="KW-0663">Pyridoxal phosphate</keyword>
<dbReference type="GO" id="GO:0046416">
    <property type="term" value="P:D-amino acid metabolic process"/>
    <property type="evidence" value="ECO:0007669"/>
    <property type="project" value="InterPro"/>
</dbReference>
<dbReference type="RefSeq" id="WP_095238530.1">
    <property type="nucleotide sequence ID" value="NZ_CP155469.1"/>
</dbReference>
<evidence type="ECO:0000256" key="9">
    <source>
        <dbReference type="ARBA" id="ARBA00047911"/>
    </source>
</evidence>
<comment type="caution">
    <text evidence="13">The sequence shown here is derived from an EMBL/GenBank/DDBJ whole genome shotgun (WGS) entry which is preliminary data.</text>
</comment>
<proteinExistence type="inferred from homology"/>
<dbReference type="InterPro" id="IPR005784">
    <property type="entry name" value="D_amino_transT"/>
</dbReference>
<dbReference type="PROSITE" id="PS00770">
    <property type="entry name" value="AA_TRANSFER_CLASS_4"/>
    <property type="match status" value="1"/>
</dbReference>
<evidence type="ECO:0000313" key="14">
    <source>
        <dbReference type="Proteomes" id="UP000216133"/>
    </source>
</evidence>
<accession>A0A268S0I2</accession>
<dbReference type="InterPro" id="IPR050571">
    <property type="entry name" value="Class-IV_PLP-Dep_Aminotrnsfr"/>
</dbReference>
<dbReference type="AlphaFoldDB" id="A0A268S0I2"/>
<comment type="function">
    <text evidence="12">Acts on the D-isomers of alanine, leucine, aspartate, glutamate, aminobutyrate, norvaline and asparagine. The enzyme transfers an amino group from a substrate D-amino acid to the pyridoxal phosphate cofactor to form pyridoxamine and an alpha-keto acid in the first half-reaction.</text>
</comment>
<evidence type="ECO:0000256" key="7">
    <source>
        <dbReference type="ARBA" id="ARBA00022679"/>
    </source>
</evidence>
<dbReference type="NCBIfam" id="TIGR01121">
    <property type="entry name" value="D_amino_aminoT"/>
    <property type="match status" value="1"/>
</dbReference>
<evidence type="ECO:0000256" key="5">
    <source>
        <dbReference type="ARBA" id="ARBA00021779"/>
    </source>
</evidence>
<dbReference type="InterPro" id="IPR043131">
    <property type="entry name" value="BCAT-like_N"/>
</dbReference>
<dbReference type="InterPro" id="IPR036038">
    <property type="entry name" value="Aminotransferase-like"/>
</dbReference>
<dbReference type="PANTHER" id="PTHR42743">
    <property type="entry name" value="AMINO-ACID AMINOTRANSFERASE"/>
    <property type="match status" value="1"/>
</dbReference>
<dbReference type="EMBL" id="NPBS01000069">
    <property type="protein sequence ID" value="PAF25506.1"/>
    <property type="molecule type" value="Genomic_DNA"/>
</dbReference>
<evidence type="ECO:0000256" key="11">
    <source>
        <dbReference type="RuleBase" id="RU004516"/>
    </source>
</evidence>
<dbReference type="FunFam" id="3.20.10.10:FF:000002">
    <property type="entry name" value="D-alanine aminotransferase"/>
    <property type="match status" value="1"/>
</dbReference>
<keyword evidence="7" id="KW-0808">Transferase</keyword>
<evidence type="ECO:0000256" key="2">
    <source>
        <dbReference type="ARBA" id="ARBA00009320"/>
    </source>
</evidence>